<organism evidence="3 4">
    <name type="scientific">Rugosimonospora africana</name>
    <dbReference type="NCBI Taxonomy" id="556532"/>
    <lineage>
        <taxon>Bacteria</taxon>
        <taxon>Bacillati</taxon>
        <taxon>Actinomycetota</taxon>
        <taxon>Actinomycetes</taxon>
        <taxon>Micromonosporales</taxon>
        <taxon>Micromonosporaceae</taxon>
        <taxon>Rugosimonospora</taxon>
    </lineage>
</organism>
<dbReference type="SUPFAM" id="SSF52172">
    <property type="entry name" value="CheY-like"/>
    <property type="match status" value="1"/>
</dbReference>
<dbReference type="CDD" id="cd17557">
    <property type="entry name" value="REC_Rcp-like"/>
    <property type="match status" value="1"/>
</dbReference>
<dbReference type="InterPro" id="IPR001789">
    <property type="entry name" value="Sig_transdc_resp-reg_receiver"/>
</dbReference>
<proteinExistence type="predicted"/>
<dbReference type="InterPro" id="IPR011006">
    <property type="entry name" value="CheY-like_superfamily"/>
</dbReference>
<feature type="domain" description="Response regulatory" evidence="2">
    <location>
        <begin position="12"/>
        <end position="138"/>
    </location>
</feature>
<evidence type="ECO:0000313" key="3">
    <source>
        <dbReference type="EMBL" id="GIH14007.1"/>
    </source>
</evidence>
<protein>
    <submittedName>
        <fullName evidence="3">Two-component system response regulator</fullName>
    </submittedName>
</protein>
<dbReference type="GO" id="GO:0000160">
    <property type="term" value="P:phosphorelay signal transduction system"/>
    <property type="evidence" value="ECO:0007669"/>
    <property type="project" value="InterPro"/>
</dbReference>
<dbReference type="PROSITE" id="PS50110">
    <property type="entry name" value="RESPONSE_REGULATORY"/>
    <property type="match status" value="1"/>
</dbReference>
<dbReference type="Gene3D" id="3.40.50.2300">
    <property type="match status" value="1"/>
</dbReference>
<sequence length="155" mass="17039">MAAAALAAPPLTILLVEDDDADVALIEEYFDEQSLPGELHRVPDGIVALQFLRRENGFGDAPRPDLILLDLNMPRMDGRELLQVIKAADSPWKSIPVIVFTTSAAAEDIARSYHAYANAFVTKAIDYNDFQGALSKIHEFFGAVASLDRGERDRP</sequence>
<dbReference type="PANTHER" id="PTHR44520:SF2">
    <property type="entry name" value="RESPONSE REGULATOR RCP1"/>
    <property type="match status" value="1"/>
</dbReference>
<dbReference type="Proteomes" id="UP000642748">
    <property type="component" value="Unassembled WGS sequence"/>
</dbReference>
<dbReference type="PANTHER" id="PTHR44520">
    <property type="entry name" value="RESPONSE REGULATOR RCP1-RELATED"/>
    <property type="match status" value="1"/>
</dbReference>
<keyword evidence="1" id="KW-0597">Phosphoprotein</keyword>
<evidence type="ECO:0000313" key="4">
    <source>
        <dbReference type="Proteomes" id="UP000642748"/>
    </source>
</evidence>
<feature type="modified residue" description="4-aspartylphosphate" evidence="1">
    <location>
        <position position="70"/>
    </location>
</feature>
<dbReference type="RefSeq" id="WP_203917681.1">
    <property type="nucleotide sequence ID" value="NZ_BONZ01000021.1"/>
</dbReference>
<evidence type="ECO:0000256" key="1">
    <source>
        <dbReference type="PROSITE-ProRule" id="PRU00169"/>
    </source>
</evidence>
<dbReference type="SMART" id="SM00448">
    <property type="entry name" value="REC"/>
    <property type="match status" value="1"/>
</dbReference>
<keyword evidence="4" id="KW-1185">Reference proteome</keyword>
<accession>A0A8J3VPI7</accession>
<name>A0A8J3VPI7_9ACTN</name>
<evidence type="ECO:0000259" key="2">
    <source>
        <dbReference type="PROSITE" id="PS50110"/>
    </source>
</evidence>
<dbReference type="AlphaFoldDB" id="A0A8J3VPI7"/>
<dbReference type="Pfam" id="PF00072">
    <property type="entry name" value="Response_reg"/>
    <property type="match status" value="1"/>
</dbReference>
<reference evidence="3" key="1">
    <citation type="submission" date="2021-01" db="EMBL/GenBank/DDBJ databases">
        <title>Whole genome shotgun sequence of Rugosimonospora africana NBRC 104875.</title>
        <authorList>
            <person name="Komaki H."/>
            <person name="Tamura T."/>
        </authorList>
    </citation>
    <scope>NUCLEOTIDE SEQUENCE</scope>
    <source>
        <strain evidence="3">NBRC 104875</strain>
    </source>
</reference>
<dbReference type="EMBL" id="BONZ01000021">
    <property type="protein sequence ID" value="GIH14007.1"/>
    <property type="molecule type" value="Genomic_DNA"/>
</dbReference>
<dbReference type="InterPro" id="IPR052893">
    <property type="entry name" value="TCS_response_regulator"/>
</dbReference>
<gene>
    <name evidence="3" type="ORF">Raf01_21790</name>
</gene>
<comment type="caution">
    <text evidence="3">The sequence shown here is derived from an EMBL/GenBank/DDBJ whole genome shotgun (WGS) entry which is preliminary data.</text>
</comment>